<accession>A0A8C6YYI5</accession>
<dbReference type="Gene3D" id="1.25.40.480">
    <property type="match status" value="2"/>
</dbReference>
<dbReference type="InterPro" id="IPR021025">
    <property type="entry name" value="Fanconi_anaemia_gr_E_prot_C"/>
</dbReference>
<protein>
    <submittedName>
        <fullName evidence="3">FA complementation group E</fullName>
    </submittedName>
</protein>
<feature type="domain" description="Fanconi Anaemia group E protein C-terminal" evidence="2">
    <location>
        <begin position="289"/>
        <end position="396"/>
    </location>
</feature>
<keyword evidence="4" id="KW-1185">Reference proteome</keyword>
<dbReference type="AlphaFoldDB" id="A0A8C6YYI5"/>
<feature type="compositionally biased region" description="Low complexity" evidence="1">
    <location>
        <begin position="233"/>
        <end position="243"/>
    </location>
</feature>
<dbReference type="Ensembl" id="ENSNPET00000006305.1">
    <property type="protein sequence ID" value="ENSNPEP00000006153.1"/>
    <property type="gene ID" value="ENSNPEG00000004636.1"/>
</dbReference>
<feature type="compositionally biased region" description="Basic and acidic residues" evidence="1">
    <location>
        <begin position="177"/>
        <end position="216"/>
    </location>
</feature>
<evidence type="ECO:0000313" key="4">
    <source>
        <dbReference type="Proteomes" id="UP000694420"/>
    </source>
</evidence>
<dbReference type="GO" id="GO:0036297">
    <property type="term" value="P:interstrand cross-link repair"/>
    <property type="evidence" value="ECO:0007669"/>
    <property type="project" value="InterPro"/>
</dbReference>
<sequence>VAREARGGPGAEGGSRCRLPPSRLLLHALASGSAGTLAALRVLQRGRVGDGPTFSWQVFTDALCSEEPTLEGPDKILAVRPRLLLLPAVCQRNLLCVLRVAAVPRGCRSRLHRALASHPSLEPWVRALAQLLPGAPEPPARPTLLTAAAQQRLGRLRREILGHAEGPRRPRWGWDPVLRRDTAEHGPHGGKRKEAAEESLEREQERPGKRRLREEAALGPPLPMVHEEPSAPPGDGSAPSPAGCTPRHSQQDGDMELSVRAEQAAELQLFIQVPGPLDPLGECQGPAAAAGCPLRVLTRCARQLEGLCSFLQLSSCPERLLVRFCSWLLALAPDLSYASASILAEQLFLTRVLALTQPPSRHLMAALASFCSKYALPFCRILVAPILQEPAGGGAGEAGEGCVAARGAGRGAPLMLLCQEALSAELLELLVLALCRQAPALAASLRYAKLLTALLTLHQSRVSVSAA</sequence>
<name>A0A8C6YYI5_NOTPE</name>
<dbReference type="GO" id="GO:0043240">
    <property type="term" value="C:Fanconi anaemia nuclear complex"/>
    <property type="evidence" value="ECO:0007669"/>
    <property type="project" value="InterPro"/>
</dbReference>
<proteinExistence type="predicted"/>
<dbReference type="PANTHER" id="PTHR32094:SF5">
    <property type="entry name" value="FANCONI ANEMIA GROUP E PROTEIN"/>
    <property type="match status" value="1"/>
</dbReference>
<reference evidence="3" key="2">
    <citation type="submission" date="2025-09" db="UniProtKB">
        <authorList>
            <consortium name="Ensembl"/>
        </authorList>
    </citation>
    <scope>IDENTIFICATION</scope>
</reference>
<reference evidence="3" key="1">
    <citation type="submission" date="2025-08" db="UniProtKB">
        <authorList>
            <consortium name="Ensembl"/>
        </authorList>
    </citation>
    <scope>IDENTIFICATION</scope>
</reference>
<organism evidence="3 4">
    <name type="scientific">Nothoprocta perdicaria</name>
    <name type="common">Chilean tinamou</name>
    <name type="synonym">Crypturus perdicarius</name>
    <dbReference type="NCBI Taxonomy" id="30464"/>
    <lineage>
        <taxon>Eukaryota</taxon>
        <taxon>Metazoa</taxon>
        <taxon>Chordata</taxon>
        <taxon>Craniata</taxon>
        <taxon>Vertebrata</taxon>
        <taxon>Euteleostomi</taxon>
        <taxon>Archelosauria</taxon>
        <taxon>Archosauria</taxon>
        <taxon>Dinosauria</taxon>
        <taxon>Saurischia</taxon>
        <taxon>Theropoda</taxon>
        <taxon>Coelurosauria</taxon>
        <taxon>Aves</taxon>
        <taxon>Palaeognathae</taxon>
        <taxon>Tinamiformes</taxon>
        <taxon>Tinamidae</taxon>
        <taxon>Nothoprocta</taxon>
    </lineage>
</organism>
<evidence type="ECO:0000313" key="3">
    <source>
        <dbReference type="Ensembl" id="ENSNPEP00000006153.1"/>
    </source>
</evidence>
<dbReference type="Proteomes" id="UP000694420">
    <property type="component" value="Unplaced"/>
</dbReference>
<feature type="region of interest" description="Disordered" evidence="1">
    <location>
        <begin position="170"/>
        <end position="257"/>
    </location>
</feature>
<evidence type="ECO:0000259" key="2">
    <source>
        <dbReference type="Pfam" id="PF11510"/>
    </source>
</evidence>
<dbReference type="PANTHER" id="PTHR32094">
    <property type="entry name" value="FANCONI ANEMIA GROUP E PROTEIN"/>
    <property type="match status" value="1"/>
</dbReference>
<dbReference type="Pfam" id="PF11510">
    <property type="entry name" value="FA_FANCE"/>
    <property type="match status" value="1"/>
</dbReference>
<dbReference type="InterPro" id="IPR039685">
    <property type="entry name" value="FANCE"/>
</dbReference>
<evidence type="ECO:0000256" key="1">
    <source>
        <dbReference type="SAM" id="MobiDB-lite"/>
    </source>
</evidence>